<evidence type="ECO:0000313" key="1">
    <source>
        <dbReference type="EMBL" id="MDN4073333.1"/>
    </source>
</evidence>
<evidence type="ECO:0000313" key="2">
    <source>
        <dbReference type="Proteomes" id="UP001168694"/>
    </source>
</evidence>
<gene>
    <name evidence="1" type="ORF">QYF49_09985</name>
</gene>
<keyword evidence="2" id="KW-1185">Reference proteome</keyword>
<dbReference type="RefSeq" id="WP_290399467.1">
    <property type="nucleotide sequence ID" value="NZ_JAUHLN010000002.1"/>
</dbReference>
<comment type="caution">
    <text evidence="1">The sequence shown here is derived from an EMBL/GenBank/DDBJ whole genome shotgun (WGS) entry which is preliminary data.</text>
</comment>
<reference evidence="1" key="1">
    <citation type="submission" date="2023-06" db="EMBL/GenBank/DDBJ databases">
        <title>Draft Genome Sequences of Representative Paenibacillus Polymyxa, Bacillus cereus, Fictibacillus sp., and Brevibacillus agri Strains Isolated from Amazonian Dark Earth.</title>
        <authorList>
            <person name="Pellegrinetti T.A."/>
            <person name="Cunha I.C.M."/>
            <person name="Chaves M.G."/>
            <person name="Freitas A.S."/>
            <person name="Silva A.V.R."/>
            <person name="Tsai S.M."/>
            <person name="Mendes L.W."/>
        </authorList>
    </citation>
    <scope>NUCLEOTIDE SEQUENCE</scope>
    <source>
        <strain evidence="1">CENA-BCM004</strain>
    </source>
</reference>
<organism evidence="1 2">
    <name type="scientific">Fictibacillus terranigra</name>
    <dbReference type="NCBI Taxonomy" id="3058424"/>
    <lineage>
        <taxon>Bacteria</taxon>
        <taxon>Bacillati</taxon>
        <taxon>Bacillota</taxon>
        <taxon>Bacilli</taxon>
        <taxon>Bacillales</taxon>
        <taxon>Fictibacillaceae</taxon>
        <taxon>Fictibacillus</taxon>
    </lineage>
</organism>
<accession>A0ABT8E601</accession>
<sequence>MVAIFRKDKTKTIFYLKLLYLQMKYYMCIHIKKIKTILIEETNLERMTTVDSTAEELSDKYGLKDAPTENIPEDVTGIKFDSEEELAIFLENVYPTTSTNSATCSTVCTTASTTTQFLIFRLNHTLRCGFFWK</sequence>
<protein>
    <submittedName>
        <fullName evidence="1">Uncharacterized protein</fullName>
    </submittedName>
</protein>
<dbReference type="Proteomes" id="UP001168694">
    <property type="component" value="Unassembled WGS sequence"/>
</dbReference>
<proteinExistence type="predicted"/>
<dbReference type="EMBL" id="JAUHLN010000002">
    <property type="protein sequence ID" value="MDN4073333.1"/>
    <property type="molecule type" value="Genomic_DNA"/>
</dbReference>
<name>A0ABT8E601_9BACL</name>